<sequence>MSAGDWSAETGESAIPLTENGLILHRQGSKFFKRWRLVYCAIVNGELRLSTGPTSTPYVHLKLFGCHIEAQSKKRFGFTITVREVTHDRD</sequence>
<dbReference type="EMBL" id="KQ244326">
    <property type="protein sequence ID" value="KNC74525.1"/>
    <property type="molecule type" value="Genomic_DNA"/>
</dbReference>
<organism evidence="1 2">
    <name type="scientific">Sphaeroforma arctica JP610</name>
    <dbReference type="NCBI Taxonomy" id="667725"/>
    <lineage>
        <taxon>Eukaryota</taxon>
        <taxon>Ichthyosporea</taxon>
        <taxon>Ichthyophonida</taxon>
        <taxon>Sphaeroforma</taxon>
    </lineage>
</organism>
<dbReference type="RefSeq" id="XP_014148427.1">
    <property type="nucleotide sequence ID" value="XM_014292952.1"/>
</dbReference>
<reference evidence="1 2" key="1">
    <citation type="submission" date="2011-02" db="EMBL/GenBank/DDBJ databases">
        <title>The Genome Sequence of Sphaeroforma arctica JP610.</title>
        <authorList>
            <consortium name="The Broad Institute Genome Sequencing Platform"/>
            <person name="Russ C."/>
            <person name="Cuomo C."/>
            <person name="Young S.K."/>
            <person name="Zeng Q."/>
            <person name="Gargeya S."/>
            <person name="Alvarado L."/>
            <person name="Berlin A."/>
            <person name="Chapman S.B."/>
            <person name="Chen Z."/>
            <person name="Freedman E."/>
            <person name="Gellesch M."/>
            <person name="Goldberg J."/>
            <person name="Griggs A."/>
            <person name="Gujja S."/>
            <person name="Heilman E."/>
            <person name="Heiman D."/>
            <person name="Howarth C."/>
            <person name="Mehta T."/>
            <person name="Neiman D."/>
            <person name="Pearson M."/>
            <person name="Roberts A."/>
            <person name="Saif S."/>
            <person name="Shea T."/>
            <person name="Shenoy N."/>
            <person name="Sisk P."/>
            <person name="Stolte C."/>
            <person name="Sykes S."/>
            <person name="White J."/>
            <person name="Yandava C."/>
            <person name="Burger G."/>
            <person name="Gray M.W."/>
            <person name="Holland P.W.H."/>
            <person name="King N."/>
            <person name="Lang F.B.F."/>
            <person name="Roger A.J."/>
            <person name="Ruiz-Trillo I."/>
            <person name="Haas B."/>
            <person name="Nusbaum C."/>
            <person name="Birren B."/>
        </authorList>
    </citation>
    <scope>NUCLEOTIDE SEQUENCE [LARGE SCALE GENOMIC DNA]</scope>
    <source>
        <strain evidence="1 2">JP610</strain>
    </source>
</reference>
<dbReference type="Proteomes" id="UP000054560">
    <property type="component" value="Unassembled WGS sequence"/>
</dbReference>
<evidence type="ECO:0000313" key="2">
    <source>
        <dbReference type="Proteomes" id="UP000054560"/>
    </source>
</evidence>
<accession>A0A0L0FCN5</accession>
<dbReference type="SUPFAM" id="SSF50729">
    <property type="entry name" value="PH domain-like"/>
    <property type="match status" value="1"/>
</dbReference>
<dbReference type="AlphaFoldDB" id="A0A0L0FCN5"/>
<evidence type="ECO:0008006" key="3">
    <source>
        <dbReference type="Google" id="ProtNLM"/>
    </source>
</evidence>
<gene>
    <name evidence="1" type="ORF">SARC_12933</name>
</gene>
<proteinExistence type="predicted"/>
<dbReference type="GeneID" id="25913437"/>
<keyword evidence="2" id="KW-1185">Reference proteome</keyword>
<dbReference type="Gene3D" id="2.30.29.30">
    <property type="entry name" value="Pleckstrin-homology domain (PH domain)/Phosphotyrosine-binding domain (PTB)"/>
    <property type="match status" value="1"/>
</dbReference>
<evidence type="ECO:0000313" key="1">
    <source>
        <dbReference type="EMBL" id="KNC74525.1"/>
    </source>
</evidence>
<name>A0A0L0FCN5_9EUKA</name>
<dbReference type="InterPro" id="IPR011993">
    <property type="entry name" value="PH-like_dom_sf"/>
</dbReference>
<protein>
    <recommendedName>
        <fullName evidence="3">PH domain-containing protein</fullName>
    </recommendedName>
</protein>